<feature type="domain" description="HIT" evidence="5">
    <location>
        <begin position="26"/>
        <end position="134"/>
    </location>
</feature>
<dbReference type="CDD" id="cd01275">
    <property type="entry name" value="FHIT"/>
    <property type="match status" value="1"/>
</dbReference>
<dbReference type="SUPFAM" id="SSF54197">
    <property type="entry name" value="HIT-like"/>
    <property type="match status" value="1"/>
</dbReference>
<dbReference type="GO" id="GO:0000166">
    <property type="term" value="F:nucleotide binding"/>
    <property type="evidence" value="ECO:0007669"/>
    <property type="project" value="UniProtKB-KW"/>
</dbReference>
<feature type="active site" description="Tele-AMP-histidine intermediate" evidence="2">
    <location>
        <position position="121"/>
    </location>
</feature>
<dbReference type="PANTHER" id="PTHR42997">
    <property type="entry name" value="HIT FAMILY HYDROLASE"/>
    <property type="match status" value="1"/>
</dbReference>
<evidence type="ECO:0000256" key="1">
    <source>
        <dbReference type="ARBA" id="ARBA00022741"/>
    </source>
</evidence>
<dbReference type="GO" id="GO:0003824">
    <property type="term" value="F:catalytic activity"/>
    <property type="evidence" value="ECO:0007669"/>
    <property type="project" value="InterPro"/>
</dbReference>
<feature type="short sequence motif" description="Histidine triad motif" evidence="4">
    <location>
        <begin position="119"/>
        <end position="123"/>
    </location>
</feature>
<dbReference type="STRING" id="177439.DP0841"/>
<keyword evidence="1" id="KW-0547">Nucleotide-binding</keyword>
<dbReference type="eggNOG" id="COG0537">
    <property type="taxonomic scope" value="Bacteria"/>
</dbReference>
<dbReference type="InterPro" id="IPR052908">
    <property type="entry name" value="AP-4-A_phosphorylase"/>
</dbReference>
<evidence type="ECO:0000256" key="3">
    <source>
        <dbReference type="PIRSR" id="PIRSR639383-2"/>
    </source>
</evidence>
<evidence type="ECO:0000256" key="2">
    <source>
        <dbReference type="PIRSR" id="PIRSR639383-1"/>
    </source>
</evidence>
<evidence type="ECO:0000313" key="7">
    <source>
        <dbReference type="Proteomes" id="UP000000602"/>
    </source>
</evidence>
<dbReference type="EMBL" id="CR522870">
    <property type="protein sequence ID" value="CAG35570.1"/>
    <property type="molecule type" value="Genomic_DNA"/>
</dbReference>
<organism evidence="6 7">
    <name type="scientific">Desulfotalea psychrophila (strain LSv54 / DSM 12343)</name>
    <dbReference type="NCBI Taxonomy" id="177439"/>
    <lineage>
        <taxon>Bacteria</taxon>
        <taxon>Pseudomonadati</taxon>
        <taxon>Thermodesulfobacteriota</taxon>
        <taxon>Desulfobulbia</taxon>
        <taxon>Desulfobulbales</taxon>
        <taxon>Desulfocapsaceae</taxon>
        <taxon>Desulfotalea</taxon>
    </lineage>
</organism>
<dbReference type="AlphaFoldDB" id="Q6AQ03"/>
<proteinExistence type="predicted"/>
<evidence type="ECO:0000259" key="5">
    <source>
        <dbReference type="PROSITE" id="PS51084"/>
    </source>
</evidence>
<dbReference type="Pfam" id="PF01230">
    <property type="entry name" value="HIT"/>
    <property type="match status" value="1"/>
</dbReference>
<keyword evidence="7" id="KW-1185">Reference proteome</keyword>
<gene>
    <name evidence="6" type="ordered locus">DP0841</name>
</gene>
<dbReference type="InterPro" id="IPR039383">
    <property type="entry name" value="FHIT"/>
</dbReference>
<dbReference type="HOGENOM" id="CLU_056776_1_2_7"/>
<dbReference type="InterPro" id="IPR036265">
    <property type="entry name" value="HIT-like_sf"/>
</dbReference>
<dbReference type="PROSITE" id="PS51084">
    <property type="entry name" value="HIT_2"/>
    <property type="match status" value="1"/>
</dbReference>
<reference evidence="7" key="1">
    <citation type="journal article" date="2004" name="Environ. Microbiol.">
        <title>The genome of Desulfotalea psychrophila, a sulfate-reducing bacterium from permanently cold Arctic sediments.</title>
        <authorList>
            <person name="Rabus R."/>
            <person name="Ruepp A."/>
            <person name="Frickey T."/>
            <person name="Rattei T."/>
            <person name="Fartmann B."/>
            <person name="Stark M."/>
            <person name="Bauer M."/>
            <person name="Zibat A."/>
            <person name="Lombardot T."/>
            <person name="Becker I."/>
            <person name="Amann J."/>
            <person name="Gellner K."/>
            <person name="Teeling H."/>
            <person name="Leuschner W.D."/>
            <person name="Gloeckner F.-O."/>
            <person name="Lupas A.N."/>
            <person name="Amann R."/>
            <person name="Klenk H.-P."/>
        </authorList>
    </citation>
    <scope>NUCLEOTIDE SEQUENCE [LARGE SCALE GENOMIC DNA]</scope>
    <source>
        <strain evidence="7">DSM 12343 / LSv54</strain>
    </source>
</reference>
<accession>Q6AQ03</accession>
<feature type="binding site" evidence="3">
    <location>
        <position position="123"/>
    </location>
    <ligand>
        <name>substrate</name>
    </ligand>
</feature>
<sequence length="169" mass="19074">MKTLWTPWRMQHVLGEAPKVRGCLFEPDENCPYDPNSLLLYRDSEVIVLLNRFPYANGHLLVAPIRHIACLTELSDGESYALMLMVKRSAAIIKQLFSPAGLNIGCNIGACAGAGIADHLHFHIIPRWQGDHNFMTTLAEVRTIPQHIEDTFNILLPEFQKIEQTQEIA</sequence>
<dbReference type="Gene3D" id="3.30.428.10">
    <property type="entry name" value="HIT-like"/>
    <property type="match status" value="1"/>
</dbReference>
<dbReference type="PANTHER" id="PTHR42997:SF1">
    <property type="entry name" value="AP-4-A PHOSPHORYLASE"/>
    <property type="match status" value="1"/>
</dbReference>
<evidence type="ECO:0000313" key="6">
    <source>
        <dbReference type="EMBL" id="CAG35570.1"/>
    </source>
</evidence>
<name>Q6AQ03_DESPS</name>
<dbReference type="Proteomes" id="UP000000602">
    <property type="component" value="Chromosome"/>
</dbReference>
<feature type="binding site" evidence="3">
    <location>
        <position position="51"/>
    </location>
    <ligand>
        <name>substrate</name>
    </ligand>
</feature>
<dbReference type="OrthoDB" id="9784774at2"/>
<dbReference type="KEGG" id="dps:DP0841"/>
<evidence type="ECO:0000256" key="4">
    <source>
        <dbReference type="PROSITE-ProRule" id="PRU00464"/>
    </source>
</evidence>
<dbReference type="InterPro" id="IPR011146">
    <property type="entry name" value="HIT-like"/>
</dbReference>
<protein>
    <recommendedName>
        <fullName evidence="5">HIT domain-containing protein</fullName>
    </recommendedName>
</protein>